<dbReference type="Proteomes" id="UP000502706">
    <property type="component" value="Chromosome"/>
</dbReference>
<sequence>MVFAMGILLVLLGLVGLAYGLYALLRGGRDSRGEGGLGPIPERAIHAVAGIRMLVGGAVALALGVAAIFSSLSP</sequence>
<accession>A0A6G8PU39</accession>
<dbReference type="KEGG" id="rmar:GBA65_02730"/>
<gene>
    <name evidence="2" type="ORF">GBA65_02730</name>
</gene>
<dbReference type="EMBL" id="CP045121">
    <property type="protein sequence ID" value="QIN77602.1"/>
    <property type="molecule type" value="Genomic_DNA"/>
</dbReference>
<dbReference type="AlphaFoldDB" id="A0A6G8PU39"/>
<evidence type="ECO:0000256" key="1">
    <source>
        <dbReference type="SAM" id="Phobius"/>
    </source>
</evidence>
<dbReference type="RefSeq" id="WP_166395282.1">
    <property type="nucleotide sequence ID" value="NZ_CP045121.1"/>
</dbReference>
<evidence type="ECO:0000313" key="2">
    <source>
        <dbReference type="EMBL" id="QIN77602.1"/>
    </source>
</evidence>
<organism evidence="2 3">
    <name type="scientific">Rubrobacter marinus</name>
    <dbReference type="NCBI Taxonomy" id="2653852"/>
    <lineage>
        <taxon>Bacteria</taxon>
        <taxon>Bacillati</taxon>
        <taxon>Actinomycetota</taxon>
        <taxon>Rubrobacteria</taxon>
        <taxon>Rubrobacterales</taxon>
        <taxon>Rubrobacteraceae</taxon>
        <taxon>Rubrobacter</taxon>
    </lineage>
</organism>
<keyword evidence="1" id="KW-0812">Transmembrane</keyword>
<keyword evidence="3" id="KW-1185">Reference proteome</keyword>
<keyword evidence="1" id="KW-1133">Transmembrane helix</keyword>
<protein>
    <submittedName>
        <fullName evidence="2">Uncharacterized protein</fullName>
    </submittedName>
</protein>
<feature type="transmembrane region" description="Helical" evidence="1">
    <location>
        <begin position="44"/>
        <end position="69"/>
    </location>
</feature>
<reference evidence="2 3" key="1">
    <citation type="submission" date="2019-10" db="EMBL/GenBank/DDBJ databases">
        <title>Rubrobacter sp nov SCSIO 52915 isolated from a deep-sea sediment in the South China Sea.</title>
        <authorList>
            <person name="Chen R.W."/>
        </authorList>
    </citation>
    <scope>NUCLEOTIDE SEQUENCE [LARGE SCALE GENOMIC DNA]</scope>
    <source>
        <strain evidence="2 3">SCSIO 52915</strain>
    </source>
</reference>
<name>A0A6G8PU39_9ACTN</name>
<evidence type="ECO:0000313" key="3">
    <source>
        <dbReference type="Proteomes" id="UP000502706"/>
    </source>
</evidence>
<keyword evidence="1" id="KW-0472">Membrane</keyword>
<proteinExistence type="predicted"/>